<feature type="transmembrane region" description="Helical" evidence="6">
    <location>
        <begin position="26"/>
        <end position="46"/>
    </location>
</feature>
<keyword evidence="2" id="KW-1003">Cell membrane</keyword>
<feature type="transmembrane region" description="Helical" evidence="6">
    <location>
        <begin position="96"/>
        <end position="117"/>
    </location>
</feature>
<dbReference type="AlphaFoldDB" id="A0A327M3H7"/>
<keyword evidence="3 6" id="KW-0812">Transmembrane</keyword>
<evidence type="ECO:0000256" key="6">
    <source>
        <dbReference type="SAM" id="Phobius"/>
    </source>
</evidence>
<gene>
    <name evidence="7" type="ORF">DOO78_20600</name>
</gene>
<comment type="subcellular location">
    <subcellularLocation>
        <location evidence="1">Cell membrane</location>
        <topology evidence="1">Multi-pass membrane protein</topology>
    </subcellularLocation>
</comment>
<dbReference type="Proteomes" id="UP000249065">
    <property type="component" value="Unassembled WGS sequence"/>
</dbReference>
<name>A0A327M3H7_9PROT</name>
<evidence type="ECO:0000256" key="4">
    <source>
        <dbReference type="ARBA" id="ARBA00022989"/>
    </source>
</evidence>
<keyword evidence="4 6" id="KW-1133">Transmembrane helix</keyword>
<dbReference type="EMBL" id="QLIX01000021">
    <property type="protein sequence ID" value="RAI57066.1"/>
    <property type="molecule type" value="Genomic_DNA"/>
</dbReference>
<proteinExistence type="predicted"/>
<evidence type="ECO:0000256" key="2">
    <source>
        <dbReference type="ARBA" id="ARBA00022475"/>
    </source>
</evidence>
<evidence type="ECO:0000256" key="5">
    <source>
        <dbReference type="ARBA" id="ARBA00023136"/>
    </source>
</evidence>
<protein>
    <submittedName>
        <fullName evidence="7">Protein PsiE</fullName>
    </submittedName>
</protein>
<dbReference type="InterPro" id="IPR020948">
    <property type="entry name" value="P_starv_induced_PsiE-like"/>
</dbReference>
<comment type="caution">
    <text evidence="7">The sequence shown here is derived from an EMBL/GenBank/DDBJ whole genome shotgun (WGS) entry which is preliminary data.</text>
</comment>
<keyword evidence="8" id="KW-1185">Reference proteome</keyword>
<evidence type="ECO:0000256" key="1">
    <source>
        <dbReference type="ARBA" id="ARBA00004651"/>
    </source>
</evidence>
<keyword evidence="5 6" id="KW-0472">Membrane</keyword>
<feature type="transmembrane region" description="Helical" evidence="6">
    <location>
        <begin position="66"/>
        <end position="84"/>
    </location>
</feature>
<dbReference type="GO" id="GO:0005886">
    <property type="term" value="C:plasma membrane"/>
    <property type="evidence" value="ECO:0007669"/>
    <property type="project" value="UniProtKB-SubCell"/>
</dbReference>
<dbReference type="Pfam" id="PF06146">
    <property type="entry name" value="PsiE"/>
    <property type="match status" value="1"/>
</dbReference>
<evidence type="ECO:0000313" key="7">
    <source>
        <dbReference type="EMBL" id="RAI57066.1"/>
    </source>
</evidence>
<evidence type="ECO:0000256" key="3">
    <source>
        <dbReference type="ARBA" id="ARBA00022692"/>
    </source>
</evidence>
<dbReference type="OrthoDB" id="598027at2"/>
<feature type="transmembrane region" description="Helical" evidence="6">
    <location>
        <begin position="129"/>
        <end position="146"/>
    </location>
</feature>
<reference evidence="8" key="1">
    <citation type="submission" date="2018-06" db="EMBL/GenBank/DDBJ databases">
        <authorList>
            <person name="Khan S.A."/>
        </authorList>
    </citation>
    <scope>NUCLEOTIDE SEQUENCE [LARGE SCALE GENOMIC DNA]</scope>
    <source>
        <strain evidence="8">DB-1506</strain>
    </source>
</reference>
<evidence type="ECO:0000313" key="8">
    <source>
        <dbReference type="Proteomes" id="UP000249065"/>
    </source>
</evidence>
<organism evidence="7 8">
    <name type="scientific">Roseicella frigidaeris</name>
    <dbReference type="NCBI Taxonomy" id="2230885"/>
    <lineage>
        <taxon>Bacteria</taxon>
        <taxon>Pseudomonadati</taxon>
        <taxon>Pseudomonadota</taxon>
        <taxon>Alphaproteobacteria</taxon>
        <taxon>Acetobacterales</taxon>
        <taxon>Roseomonadaceae</taxon>
        <taxon>Roseicella</taxon>
    </lineage>
</organism>
<sequence>MSEAKSPRSNSVLWRSLTFYEKFEQVVVFVLTILIALIVLAALWNLLKLVATSLFLVGIFDPTEPVVFQTVFGAIFTVVIALEFKRSLLVVVERRFGIVQVRAVVMIAMLAVVRKFIILDLSQTEAMKLLALGAAILALGIVYWLVRDQDRREAEAAALESTETRPP</sequence>
<dbReference type="RefSeq" id="WP_111471765.1">
    <property type="nucleotide sequence ID" value="NZ_QLIX01000021.1"/>
</dbReference>
<accession>A0A327M3H7</accession>